<dbReference type="Gene3D" id="3.30.200.20">
    <property type="entry name" value="Phosphorylase Kinase, domain 1"/>
    <property type="match status" value="1"/>
</dbReference>
<accession>A0A2U1L6Z8</accession>
<dbReference type="EMBL" id="PKPP01011102">
    <property type="protein sequence ID" value="PWA44776.1"/>
    <property type="molecule type" value="Genomic_DNA"/>
</dbReference>
<evidence type="ECO:0000313" key="8">
    <source>
        <dbReference type="Proteomes" id="UP000245207"/>
    </source>
</evidence>
<keyword evidence="4" id="KW-1133">Transmembrane helix</keyword>
<dbReference type="Proteomes" id="UP000245207">
    <property type="component" value="Unassembled WGS sequence"/>
</dbReference>
<evidence type="ECO:0000256" key="3">
    <source>
        <dbReference type="ARBA" id="ARBA00022729"/>
    </source>
</evidence>
<dbReference type="PANTHER" id="PTHR46084">
    <property type="entry name" value="PROTEIN MALE DISCOVERER 2"/>
    <property type="match status" value="1"/>
</dbReference>
<evidence type="ECO:0000256" key="5">
    <source>
        <dbReference type="ARBA" id="ARBA00023136"/>
    </source>
</evidence>
<reference evidence="7 8" key="1">
    <citation type="journal article" date="2018" name="Mol. Plant">
        <title>The genome of Artemisia annua provides insight into the evolution of Asteraceae family and artemisinin biosynthesis.</title>
        <authorList>
            <person name="Shen Q."/>
            <person name="Zhang L."/>
            <person name="Liao Z."/>
            <person name="Wang S."/>
            <person name="Yan T."/>
            <person name="Shi P."/>
            <person name="Liu M."/>
            <person name="Fu X."/>
            <person name="Pan Q."/>
            <person name="Wang Y."/>
            <person name="Lv Z."/>
            <person name="Lu X."/>
            <person name="Zhang F."/>
            <person name="Jiang W."/>
            <person name="Ma Y."/>
            <person name="Chen M."/>
            <person name="Hao X."/>
            <person name="Li L."/>
            <person name="Tang Y."/>
            <person name="Lv G."/>
            <person name="Zhou Y."/>
            <person name="Sun X."/>
            <person name="Brodelius P.E."/>
            <person name="Rose J.K.C."/>
            <person name="Tang K."/>
        </authorList>
    </citation>
    <scope>NUCLEOTIDE SEQUENCE [LARGE SCALE GENOMIC DNA]</scope>
    <source>
        <strain evidence="8">cv. Huhao1</strain>
        <tissue evidence="7">Leaf</tissue>
    </source>
</reference>
<keyword evidence="7" id="KW-0808">Transferase</keyword>
<keyword evidence="5" id="KW-0472">Membrane</keyword>
<keyword evidence="2" id="KW-0812">Transmembrane</keyword>
<dbReference type="STRING" id="35608.A0A2U1L6Z8"/>
<keyword evidence="3" id="KW-0732">Signal</keyword>
<keyword evidence="7" id="KW-0418">Kinase</keyword>
<gene>
    <name evidence="7" type="ORF">CTI12_AA523470</name>
</gene>
<name>A0A2U1L6Z8_ARTAN</name>
<sequence>MAFSYTSTDGSDCRLRLTCRPSHGNTDLLKDVIRYSRPELEVAYEDFSNIIGSSSDSIVYKGNMKGGPKIAVISLNNQEEHWKHERWSQNSSHIPYKGNKFLIFEVLYSVVSIALLVGDGWNQSEVKIPQAKPGNGPQRNN</sequence>
<evidence type="ECO:0000256" key="2">
    <source>
        <dbReference type="ARBA" id="ARBA00022692"/>
    </source>
</evidence>
<dbReference type="GO" id="GO:0012505">
    <property type="term" value="C:endomembrane system"/>
    <property type="evidence" value="ECO:0007669"/>
    <property type="project" value="UniProtKB-SubCell"/>
</dbReference>
<keyword evidence="8" id="KW-1185">Reference proteome</keyword>
<evidence type="ECO:0000256" key="1">
    <source>
        <dbReference type="ARBA" id="ARBA00004479"/>
    </source>
</evidence>
<evidence type="ECO:0000313" key="7">
    <source>
        <dbReference type="EMBL" id="PWA44776.1"/>
    </source>
</evidence>
<comment type="caution">
    <text evidence="7">The sequence shown here is derived from an EMBL/GenBank/DDBJ whole genome shotgun (WGS) entry which is preliminary data.</text>
</comment>
<evidence type="ECO:0000256" key="4">
    <source>
        <dbReference type="ARBA" id="ARBA00022989"/>
    </source>
</evidence>
<protein>
    <submittedName>
        <fullName evidence="7">Protein kinase, catalytic domain-containing protein</fullName>
    </submittedName>
</protein>
<dbReference type="AlphaFoldDB" id="A0A2U1L6Z8"/>
<dbReference type="PANTHER" id="PTHR46084:SF19">
    <property type="entry name" value="PROTEIN KINASE DOMAIN-CONTAINING PROTEIN"/>
    <property type="match status" value="1"/>
</dbReference>
<dbReference type="GO" id="GO:0016301">
    <property type="term" value="F:kinase activity"/>
    <property type="evidence" value="ECO:0007669"/>
    <property type="project" value="UniProtKB-KW"/>
</dbReference>
<comment type="subcellular location">
    <subcellularLocation>
        <location evidence="6">Endomembrane system</location>
        <topology evidence="6">Single-pass membrane protein</topology>
    </subcellularLocation>
    <subcellularLocation>
        <location evidence="1">Membrane</location>
        <topology evidence="1">Single-pass type I membrane protein</topology>
    </subcellularLocation>
</comment>
<dbReference type="OrthoDB" id="10562411at2759"/>
<organism evidence="7 8">
    <name type="scientific">Artemisia annua</name>
    <name type="common">Sweet wormwood</name>
    <dbReference type="NCBI Taxonomy" id="35608"/>
    <lineage>
        <taxon>Eukaryota</taxon>
        <taxon>Viridiplantae</taxon>
        <taxon>Streptophyta</taxon>
        <taxon>Embryophyta</taxon>
        <taxon>Tracheophyta</taxon>
        <taxon>Spermatophyta</taxon>
        <taxon>Magnoliopsida</taxon>
        <taxon>eudicotyledons</taxon>
        <taxon>Gunneridae</taxon>
        <taxon>Pentapetalae</taxon>
        <taxon>asterids</taxon>
        <taxon>campanulids</taxon>
        <taxon>Asterales</taxon>
        <taxon>Asteraceae</taxon>
        <taxon>Asteroideae</taxon>
        <taxon>Anthemideae</taxon>
        <taxon>Artemisiinae</taxon>
        <taxon>Artemisia</taxon>
    </lineage>
</organism>
<evidence type="ECO:0000256" key="6">
    <source>
        <dbReference type="ARBA" id="ARBA00037847"/>
    </source>
</evidence>
<proteinExistence type="predicted"/>